<evidence type="ECO:0000259" key="1">
    <source>
        <dbReference type="Pfam" id="PF00561"/>
    </source>
</evidence>
<dbReference type="PANTHER" id="PTHR43194">
    <property type="entry name" value="HYDROLASE ALPHA/BETA FOLD FAMILY"/>
    <property type="match status" value="1"/>
</dbReference>
<organism evidence="2 3">
    <name type="scientific">Stappia indica</name>
    <dbReference type="NCBI Taxonomy" id="538381"/>
    <lineage>
        <taxon>Bacteria</taxon>
        <taxon>Pseudomonadati</taxon>
        <taxon>Pseudomonadota</taxon>
        <taxon>Alphaproteobacteria</taxon>
        <taxon>Hyphomicrobiales</taxon>
        <taxon>Stappiaceae</taxon>
        <taxon>Stappia</taxon>
    </lineage>
</organism>
<proteinExistence type="predicted"/>
<dbReference type="Pfam" id="PF00561">
    <property type="entry name" value="Abhydrolase_1"/>
    <property type="match status" value="1"/>
</dbReference>
<dbReference type="RefSeq" id="WP_244297474.1">
    <property type="nucleotide sequence ID" value="NZ_OBML01000004.1"/>
</dbReference>
<dbReference type="InterPro" id="IPR029058">
    <property type="entry name" value="AB_hydrolase_fold"/>
</dbReference>
<dbReference type="InterPro" id="IPR050228">
    <property type="entry name" value="Carboxylesterase_BioH"/>
</dbReference>
<gene>
    <name evidence="2" type="ORF">SAMN05421512_104326</name>
</gene>
<evidence type="ECO:0000313" key="2">
    <source>
        <dbReference type="EMBL" id="SOC04127.1"/>
    </source>
</evidence>
<dbReference type="SUPFAM" id="SSF53474">
    <property type="entry name" value="alpha/beta-Hydrolases"/>
    <property type="match status" value="1"/>
</dbReference>
<name>A0A285S9I3_9HYPH</name>
<keyword evidence="3" id="KW-1185">Reference proteome</keyword>
<sequence>MDTADTADMQPRYREWQSDDGITLSAAFWEPRQPTGIDVLCLPGLSRNTRDFAPLAGYLTGCGHRVIAMDYRGRGRSGRHPDWRTYSIECEAKDIDAGLAALSLGRLAVVGTSRGGLHGMLLAWRAPERVGGLVLNDIGPEISRAGLKRISGEIGGRMRAANWQEAAERLHGALASQFPRVDAEGWLRLARQLYVESEDGIQLDYDARLANTLGVIDEETELPDLWPVFDAISGLPILAIRGAHSDILSVETFSRMKERSPGLERHTSADEGHAPLLWDAETQRVIARFLSRLR</sequence>
<reference evidence="2 3" key="1">
    <citation type="submission" date="2017-08" db="EMBL/GenBank/DDBJ databases">
        <authorList>
            <person name="de Groot N.N."/>
        </authorList>
    </citation>
    <scope>NUCLEOTIDE SEQUENCE [LARGE SCALE GENOMIC DNA]</scope>
    <source>
        <strain evidence="2 3">USBA 352</strain>
    </source>
</reference>
<dbReference type="PRINTS" id="PR00111">
    <property type="entry name" value="ABHYDROLASE"/>
</dbReference>
<accession>A0A285S9I3</accession>
<dbReference type="PANTHER" id="PTHR43194:SF2">
    <property type="entry name" value="PEROXISOMAL MEMBRANE PROTEIN LPX1"/>
    <property type="match status" value="1"/>
</dbReference>
<dbReference type="EMBL" id="OBML01000004">
    <property type="protein sequence ID" value="SOC04127.1"/>
    <property type="molecule type" value="Genomic_DNA"/>
</dbReference>
<dbReference type="Proteomes" id="UP000219331">
    <property type="component" value="Unassembled WGS sequence"/>
</dbReference>
<feature type="domain" description="AB hydrolase-1" evidence="1">
    <location>
        <begin position="39"/>
        <end position="278"/>
    </location>
</feature>
<evidence type="ECO:0000313" key="3">
    <source>
        <dbReference type="Proteomes" id="UP000219331"/>
    </source>
</evidence>
<protein>
    <submittedName>
        <fullName evidence="2">Pimeloyl-ACP methyl ester carboxylesterase</fullName>
    </submittedName>
</protein>
<dbReference type="AlphaFoldDB" id="A0A285S9I3"/>
<dbReference type="InterPro" id="IPR000073">
    <property type="entry name" value="AB_hydrolase_1"/>
</dbReference>
<dbReference type="Gene3D" id="3.40.50.1820">
    <property type="entry name" value="alpha/beta hydrolase"/>
    <property type="match status" value="1"/>
</dbReference>
<dbReference type="STRING" id="538381.GCA_001696535_00068"/>